<evidence type="ECO:0000256" key="18">
    <source>
        <dbReference type="ARBA" id="ARBA00044912"/>
    </source>
</evidence>
<keyword evidence="3" id="KW-0813">Transport</keyword>
<evidence type="ECO:0000256" key="13">
    <source>
        <dbReference type="ARBA" id="ARBA00044893"/>
    </source>
</evidence>
<dbReference type="GO" id="GO:0022857">
    <property type="term" value="F:transmembrane transporter activity"/>
    <property type="evidence" value="ECO:0007669"/>
    <property type="project" value="InterPro"/>
</dbReference>
<evidence type="ECO:0000256" key="25">
    <source>
        <dbReference type="SAM" id="MobiDB-lite"/>
    </source>
</evidence>
<evidence type="ECO:0000313" key="28">
    <source>
        <dbReference type="EMBL" id="KAF0682611.1"/>
    </source>
</evidence>
<comment type="function">
    <text evidence="23">Lysosomal dipeptide uniporter that selectively exports lysine, arginine or histidine-containing dipeptides with a net positive charge from the lysosome lumen into the cytosol. Could play a role in a specific type of protein O-glycosylation indirectly regulating macrophages migration and tissue invasion. Also essential for liver homeostasis.</text>
</comment>
<accession>A0A485LV13</accession>
<dbReference type="AlphaFoldDB" id="A0A485LV13"/>
<evidence type="ECO:0000313" key="30">
    <source>
        <dbReference type="Proteomes" id="UP000332933"/>
    </source>
</evidence>
<feature type="transmembrane region" description="Helical" evidence="26">
    <location>
        <begin position="204"/>
        <end position="223"/>
    </location>
</feature>
<comment type="catalytic activity">
    <reaction evidence="10">
        <text>L-alpha-aminoacyl-L-arginine(out) = L-alpha-aminoacyl-L-arginine(in)</text>
        <dbReference type="Rhea" id="RHEA:79367"/>
        <dbReference type="ChEBI" id="CHEBI:229968"/>
    </reaction>
</comment>
<feature type="transmembrane region" description="Helical" evidence="26">
    <location>
        <begin position="115"/>
        <end position="134"/>
    </location>
</feature>
<keyword evidence="7" id="KW-0458">Lysosome</keyword>
<evidence type="ECO:0000256" key="2">
    <source>
        <dbReference type="ARBA" id="ARBA00008335"/>
    </source>
</evidence>
<comment type="catalytic activity">
    <reaction evidence="19">
        <text>L-alanyl-L-lysine(out) = L-alanyl-L-lysine(in)</text>
        <dbReference type="Rhea" id="RHEA:79415"/>
        <dbReference type="ChEBI" id="CHEBI:192470"/>
    </reaction>
</comment>
<evidence type="ECO:0000256" key="12">
    <source>
        <dbReference type="ARBA" id="ARBA00044891"/>
    </source>
</evidence>
<evidence type="ECO:0000256" key="4">
    <source>
        <dbReference type="ARBA" id="ARBA00022692"/>
    </source>
</evidence>
<keyword evidence="4 26" id="KW-0812">Transmembrane</keyword>
<dbReference type="PROSITE" id="PS50850">
    <property type="entry name" value="MFS"/>
    <property type="match status" value="1"/>
</dbReference>
<comment type="subunit">
    <text evidence="24">Homodimer. Interacts with lysosomal protein GLMP (via lumenal domain); the interaction starts while both proteins are still in the endoplasmic reticulum and is required for stabilization of MFSD1 in lysosomes but has no direct effect on its targeting to lysosomes or transporter activity.</text>
</comment>
<comment type="catalytic activity">
    <reaction evidence="9">
        <text>L-histidyl-glycine(out) = L-histidyl-glycine(in)</text>
        <dbReference type="Rhea" id="RHEA:79395"/>
        <dbReference type="ChEBI" id="CHEBI:229957"/>
    </reaction>
</comment>
<dbReference type="PANTHER" id="PTHR23512">
    <property type="entry name" value="MAJOR FACILITATOR SUPERFAMILY DOMAIN-CONTAINING PROTEIN 1"/>
    <property type="match status" value="1"/>
</dbReference>
<organism evidence="29 30">
    <name type="scientific">Aphanomyces stellatus</name>
    <dbReference type="NCBI Taxonomy" id="120398"/>
    <lineage>
        <taxon>Eukaryota</taxon>
        <taxon>Sar</taxon>
        <taxon>Stramenopiles</taxon>
        <taxon>Oomycota</taxon>
        <taxon>Saprolegniomycetes</taxon>
        <taxon>Saprolegniales</taxon>
        <taxon>Verrucalvaceae</taxon>
        <taxon>Aphanomyces</taxon>
    </lineage>
</organism>
<feature type="transmembrane region" description="Helical" evidence="26">
    <location>
        <begin position="43"/>
        <end position="62"/>
    </location>
</feature>
<dbReference type="EMBL" id="VJMH01007511">
    <property type="protein sequence ID" value="KAF0682611.1"/>
    <property type="molecule type" value="Genomic_DNA"/>
</dbReference>
<comment type="catalytic activity">
    <reaction evidence="16">
        <text>L-lysyl-L-lysine(out) = L-lysyl-L-lysine(in)</text>
        <dbReference type="Rhea" id="RHEA:79403"/>
        <dbReference type="ChEBI" id="CHEBI:229956"/>
    </reaction>
</comment>
<dbReference type="OrthoDB" id="424834at2759"/>
<evidence type="ECO:0000256" key="21">
    <source>
        <dbReference type="ARBA" id="ARBA00044985"/>
    </source>
</evidence>
<comment type="catalytic activity">
    <reaction evidence="13">
        <text>L-alpha-aminoacyl-L-lysine(out) = L-alpha-aminoacyl-L-lysine(in)</text>
        <dbReference type="Rhea" id="RHEA:79383"/>
        <dbReference type="ChEBI" id="CHEBI:229966"/>
    </reaction>
</comment>
<evidence type="ECO:0000256" key="20">
    <source>
        <dbReference type="ARBA" id="ARBA00044924"/>
    </source>
</evidence>
<comment type="catalytic activity">
    <reaction evidence="14">
        <text>L-aspartyl-L-lysine(out) = L-aspartyl-L-lysine(in)</text>
        <dbReference type="Rhea" id="RHEA:79411"/>
        <dbReference type="ChEBI" id="CHEBI:229953"/>
    </reaction>
</comment>
<keyword evidence="6 26" id="KW-0472">Membrane</keyword>
<comment type="catalytic activity">
    <reaction evidence="15">
        <text>L-arginyl-L-alpha-amino acid(out) = L-arginyl-L-alpha-amino acid(in)</text>
        <dbReference type="Rhea" id="RHEA:79371"/>
        <dbReference type="ChEBI" id="CHEBI:84315"/>
    </reaction>
</comment>
<dbReference type="SUPFAM" id="SSF103473">
    <property type="entry name" value="MFS general substrate transporter"/>
    <property type="match status" value="1"/>
</dbReference>
<dbReference type="InterPro" id="IPR036259">
    <property type="entry name" value="MFS_trans_sf"/>
</dbReference>
<comment type="catalytic activity">
    <reaction evidence="8">
        <text>L-lysyl-L-alanine(out) = L-lysyl-L-alanine(in)</text>
        <dbReference type="Rhea" id="RHEA:79399"/>
        <dbReference type="ChEBI" id="CHEBI:229954"/>
    </reaction>
</comment>
<evidence type="ECO:0000256" key="7">
    <source>
        <dbReference type="ARBA" id="ARBA00023228"/>
    </source>
</evidence>
<dbReference type="PANTHER" id="PTHR23512:SF3">
    <property type="entry name" value="MAJOR FACILITATOR SUPERFAMILY DOMAIN-CONTAINING PROTEIN 1"/>
    <property type="match status" value="1"/>
</dbReference>
<dbReference type="GO" id="GO:0005765">
    <property type="term" value="C:lysosomal membrane"/>
    <property type="evidence" value="ECO:0007669"/>
    <property type="project" value="UniProtKB-SubCell"/>
</dbReference>
<dbReference type="InterPro" id="IPR052187">
    <property type="entry name" value="MFSD1"/>
</dbReference>
<feature type="transmembrane region" description="Helical" evidence="26">
    <location>
        <begin position="327"/>
        <end position="347"/>
    </location>
</feature>
<dbReference type="Pfam" id="PF07690">
    <property type="entry name" value="MFS_1"/>
    <property type="match status" value="2"/>
</dbReference>
<feature type="transmembrane region" description="Helical" evidence="26">
    <location>
        <begin position="446"/>
        <end position="465"/>
    </location>
</feature>
<evidence type="ECO:0000313" key="29">
    <source>
        <dbReference type="EMBL" id="VFU01874.1"/>
    </source>
</evidence>
<evidence type="ECO:0000256" key="22">
    <source>
        <dbReference type="ARBA" id="ARBA00045018"/>
    </source>
</evidence>
<evidence type="ECO:0000256" key="8">
    <source>
        <dbReference type="ARBA" id="ARBA00044876"/>
    </source>
</evidence>
<evidence type="ECO:0000256" key="3">
    <source>
        <dbReference type="ARBA" id="ARBA00022448"/>
    </source>
</evidence>
<dbReference type="Gene3D" id="1.20.1250.20">
    <property type="entry name" value="MFS general substrate transporter like domains"/>
    <property type="match status" value="2"/>
</dbReference>
<evidence type="ECO:0000256" key="9">
    <source>
        <dbReference type="ARBA" id="ARBA00044878"/>
    </source>
</evidence>
<evidence type="ECO:0000256" key="11">
    <source>
        <dbReference type="ARBA" id="ARBA00044884"/>
    </source>
</evidence>
<evidence type="ECO:0000256" key="17">
    <source>
        <dbReference type="ARBA" id="ARBA00044903"/>
    </source>
</evidence>
<keyword evidence="5 26" id="KW-1133">Transmembrane helix</keyword>
<evidence type="ECO:0000256" key="23">
    <source>
        <dbReference type="ARBA" id="ARBA00045709"/>
    </source>
</evidence>
<evidence type="ECO:0000256" key="19">
    <source>
        <dbReference type="ARBA" id="ARBA00044919"/>
    </source>
</evidence>
<feature type="transmembrane region" description="Helical" evidence="26">
    <location>
        <begin position="146"/>
        <end position="167"/>
    </location>
</feature>
<feature type="transmembrane region" description="Helical" evidence="26">
    <location>
        <begin position="83"/>
        <end position="103"/>
    </location>
</feature>
<feature type="transmembrane region" description="Helical" evidence="26">
    <location>
        <begin position="411"/>
        <end position="434"/>
    </location>
</feature>
<feature type="transmembrane region" description="Helical" evidence="26">
    <location>
        <begin position="354"/>
        <end position="373"/>
    </location>
</feature>
<comment type="catalytic activity">
    <reaction evidence="11">
        <text>L-alpha-aminoacyl-L-histidine(out) = L-alpha-aminoacyl-L-histidine(in)</text>
        <dbReference type="Rhea" id="RHEA:79375"/>
        <dbReference type="ChEBI" id="CHEBI:229967"/>
    </reaction>
</comment>
<evidence type="ECO:0000256" key="16">
    <source>
        <dbReference type="ARBA" id="ARBA00044900"/>
    </source>
</evidence>
<feature type="domain" description="Major facilitator superfamily (MFS) profile" evidence="27">
    <location>
        <begin position="47"/>
        <end position="468"/>
    </location>
</feature>
<reference evidence="29 30" key="1">
    <citation type="submission" date="2019-03" db="EMBL/GenBank/DDBJ databases">
        <authorList>
            <person name="Gaulin E."/>
            <person name="Dumas B."/>
        </authorList>
    </citation>
    <scope>NUCLEOTIDE SEQUENCE [LARGE SCALE GENOMIC DNA]</scope>
    <source>
        <strain evidence="29">CBS 568.67</strain>
    </source>
</reference>
<evidence type="ECO:0000256" key="15">
    <source>
        <dbReference type="ARBA" id="ARBA00044899"/>
    </source>
</evidence>
<sequence>MGLEVKTPLLPKDTLIVILPPPPVYFVSHVSTWEVWNPTSPSFRFYLLVLLSLVPFSGHFVTNQMGALQQLMLDDATFPITNTMYGALNSAVAIPNMFIPFFGGHVLDATGHLSLLVFLVVMSVGHAVVTYAMAHETFWLAIAGRILFGIGEGSVVVGARAMVSFWFDTTELTFAMAVMVAFTSVSKMLAKATVAPVALYFGSYIYGLLYGLGICILSCVFGVKAMGCIHRLKCLKMHFRDADAPMLSLDPALPWLNAYLCTQRNRRRTTTLVDTTAPTLAALAEFPLKFWVLVVLHVVFVNVFHLFQNISSAYLYQEHGYSIVESGMMSSTSHLLVLFSPLVGLLIDCVGGRVVVILLSASLGIVAYGLLLFTSVTPLVSLLLISFCLASTPAVLMACVPLTIPKTRYGLAFGIVQVIDAIGSTAGNLLVGYLRDTTGSYTADMVFFFGLAWLLLFLCILLACLDLHSGRLLLSAAAHTRRRPSICDDADPCVDIGRSFHEPLSSDEEGDETIPAMNR</sequence>
<dbReference type="EMBL" id="CAADRA010007537">
    <property type="protein sequence ID" value="VFU01874.1"/>
    <property type="molecule type" value="Genomic_DNA"/>
</dbReference>
<evidence type="ECO:0000256" key="5">
    <source>
        <dbReference type="ARBA" id="ARBA00022989"/>
    </source>
</evidence>
<evidence type="ECO:0000256" key="26">
    <source>
        <dbReference type="SAM" id="Phobius"/>
    </source>
</evidence>
<evidence type="ECO:0000259" key="27">
    <source>
        <dbReference type="PROSITE" id="PS50850"/>
    </source>
</evidence>
<evidence type="ECO:0000256" key="6">
    <source>
        <dbReference type="ARBA" id="ARBA00023136"/>
    </source>
</evidence>
<reference evidence="28" key="2">
    <citation type="submission" date="2019-06" db="EMBL/GenBank/DDBJ databases">
        <title>Genomics analysis of Aphanomyces spp. identifies a new class of oomycete effector associated with host adaptation.</title>
        <authorList>
            <person name="Gaulin E."/>
        </authorList>
    </citation>
    <scope>NUCLEOTIDE SEQUENCE</scope>
    <source>
        <strain evidence="28">CBS 578.67</strain>
    </source>
</reference>
<evidence type="ECO:0000256" key="24">
    <source>
        <dbReference type="ARBA" id="ARBA00046376"/>
    </source>
</evidence>
<comment type="catalytic activity">
    <reaction evidence="20">
        <text>L-lysyl-glycine(out) = L-lysyl-glycine(in)</text>
        <dbReference type="Rhea" id="RHEA:79407"/>
        <dbReference type="ChEBI" id="CHEBI:191202"/>
    </reaction>
</comment>
<comment type="catalytic activity">
    <reaction evidence="18">
        <text>L-histidyl-L-alpha-amino acid(out) = L-histidyl-L-alpha-amino acid(in)</text>
        <dbReference type="Rhea" id="RHEA:79379"/>
        <dbReference type="ChEBI" id="CHEBI:229964"/>
    </reaction>
</comment>
<protein>
    <recommendedName>
        <fullName evidence="21">Lysosomal dipeptide transporter MFSD1</fullName>
    </recommendedName>
    <alternativeName>
        <fullName evidence="22">Major facilitator superfamily domain-containing protein 1</fullName>
    </alternativeName>
</protein>
<comment type="catalytic activity">
    <reaction evidence="12">
        <text>L-lysyl-L-alpha-amino acid(out) = L-lysyl-L-alpha-amino acid(in)</text>
        <dbReference type="Rhea" id="RHEA:79387"/>
        <dbReference type="ChEBI" id="CHEBI:229965"/>
    </reaction>
</comment>
<dbReference type="InterPro" id="IPR011701">
    <property type="entry name" value="MFS"/>
</dbReference>
<gene>
    <name evidence="29" type="primary">Aste57867_25248</name>
    <name evidence="28" type="ORF">As57867_025170</name>
    <name evidence="29" type="ORF">ASTE57867_25248</name>
</gene>
<dbReference type="Proteomes" id="UP000332933">
    <property type="component" value="Unassembled WGS sequence"/>
</dbReference>
<evidence type="ECO:0000256" key="10">
    <source>
        <dbReference type="ARBA" id="ARBA00044881"/>
    </source>
</evidence>
<feature type="transmembrane region" description="Helical" evidence="26">
    <location>
        <begin position="290"/>
        <end position="307"/>
    </location>
</feature>
<name>A0A485LV13_9STRA</name>
<feature type="region of interest" description="Disordered" evidence="25">
    <location>
        <begin position="500"/>
        <end position="519"/>
    </location>
</feature>
<comment type="subcellular location">
    <subcellularLocation>
        <location evidence="1">Lysosome membrane</location>
        <topology evidence="1">Multi-pass membrane protein</topology>
    </subcellularLocation>
</comment>
<evidence type="ECO:0000256" key="14">
    <source>
        <dbReference type="ARBA" id="ARBA00044898"/>
    </source>
</evidence>
<comment type="similarity">
    <text evidence="2">Belongs to the major facilitator superfamily.</text>
</comment>
<evidence type="ECO:0000256" key="1">
    <source>
        <dbReference type="ARBA" id="ARBA00004155"/>
    </source>
</evidence>
<proteinExistence type="inferred from homology"/>
<feature type="transmembrane region" description="Helical" evidence="26">
    <location>
        <begin position="379"/>
        <end position="404"/>
    </location>
</feature>
<dbReference type="InterPro" id="IPR020846">
    <property type="entry name" value="MFS_dom"/>
</dbReference>
<keyword evidence="30" id="KW-1185">Reference proteome</keyword>
<comment type="catalytic activity">
    <reaction evidence="17">
        <text>L-arginyl-glycine(out) = L-arginyl-glycine(in)</text>
        <dbReference type="Rhea" id="RHEA:79391"/>
        <dbReference type="ChEBI" id="CHEBI:229955"/>
    </reaction>
</comment>